<reference evidence="6" key="1">
    <citation type="submission" date="2022-11" db="EMBL/GenBank/DDBJ databases">
        <title>Draft genome sequence of Sellimonas catena strain 12EGH17.</title>
        <authorList>
            <person name="Atsushi H."/>
            <person name="Moriya O."/>
            <person name="Mitsuo S."/>
        </authorList>
    </citation>
    <scope>NUCLEOTIDE SEQUENCE</scope>
    <source>
        <strain evidence="6">12EGH17</strain>
    </source>
</reference>
<evidence type="ECO:0000256" key="5">
    <source>
        <dbReference type="ARBA" id="ARBA00024029"/>
    </source>
</evidence>
<dbReference type="PANTHER" id="PTHR35005">
    <property type="entry name" value="3-DEHYDRO-SCYLLO-INOSOSE HYDROLASE"/>
    <property type="match status" value="1"/>
</dbReference>
<evidence type="ECO:0000256" key="4">
    <source>
        <dbReference type="ARBA" id="ARBA00022833"/>
    </source>
</evidence>
<dbReference type="Gene3D" id="3.40.50.10310">
    <property type="entry name" value="Creatininase"/>
    <property type="match status" value="1"/>
</dbReference>
<dbReference type="GO" id="GO:0009231">
    <property type="term" value="P:riboflavin biosynthetic process"/>
    <property type="evidence" value="ECO:0007669"/>
    <property type="project" value="TreeGrafter"/>
</dbReference>
<dbReference type="RefSeq" id="WP_087167992.1">
    <property type="nucleotide sequence ID" value="NZ_BSBO01000071.1"/>
</dbReference>
<evidence type="ECO:0000313" key="8">
    <source>
        <dbReference type="Proteomes" id="UP001145094"/>
    </source>
</evidence>
<evidence type="ECO:0000256" key="3">
    <source>
        <dbReference type="ARBA" id="ARBA00022801"/>
    </source>
</evidence>
<reference evidence="7" key="4">
    <citation type="submission" date="2022-11" db="EMBL/GenBank/DDBJ databases">
        <title>Draft genome sequence of Sellimonas catena strain 18CBH55.</title>
        <authorList>
            <person name="Atsushi H."/>
            <person name="Moriya O."/>
            <person name="Mitsuo S."/>
        </authorList>
    </citation>
    <scope>NUCLEOTIDE SEQUENCE</scope>
    <source>
        <strain evidence="7">18CBH55</strain>
    </source>
</reference>
<dbReference type="InterPro" id="IPR024087">
    <property type="entry name" value="Creatininase-like_sf"/>
</dbReference>
<keyword evidence="3" id="KW-0378">Hydrolase</keyword>
<dbReference type="Proteomes" id="UP001145145">
    <property type="component" value="Unassembled WGS sequence"/>
</dbReference>
<dbReference type="SUPFAM" id="SSF102215">
    <property type="entry name" value="Creatininase"/>
    <property type="match status" value="1"/>
</dbReference>
<protein>
    <submittedName>
        <fullName evidence="7">Creatinine amidohydrolase</fullName>
    </submittedName>
</protein>
<evidence type="ECO:0000313" key="7">
    <source>
        <dbReference type="EMBL" id="GLG89344.1"/>
    </source>
</evidence>
<evidence type="ECO:0000256" key="2">
    <source>
        <dbReference type="ARBA" id="ARBA00022723"/>
    </source>
</evidence>
<evidence type="ECO:0000256" key="1">
    <source>
        <dbReference type="ARBA" id="ARBA00001947"/>
    </source>
</evidence>
<name>A0A9W6FEL4_9FIRM</name>
<dbReference type="Proteomes" id="UP001145094">
    <property type="component" value="Unassembled WGS sequence"/>
</dbReference>
<accession>A0A9W6FEL4</accession>
<comment type="cofactor">
    <cofactor evidence="1">
        <name>Zn(2+)</name>
        <dbReference type="ChEBI" id="CHEBI:29105"/>
    </cofactor>
</comment>
<dbReference type="GO" id="GO:0046872">
    <property type="term" value="F:metal ion binding"/>
    <property type="evidence" value="ECO:0007669"/>
    <property type="project" value="UniProtKB-KW"/>
</dbReference>
<keyword evidence="4" id="KW-0862">Zinc</keyword>
<keyword evidence="9" id="KW-1185">Reference proteome</keyword>
<dbReference type="Pfam" id="PF02633">
    <property type="entry name" value="Creatininase"/>
    <property type="match status" value="1"/>
</dbReference>
<dbReference type="PANTHER" id="PTHR35005:SF1">
    <property type="entry name" value="2-AMINO-5-FORMYLAMINO-6-RIBOSYLAMINOPYRIMIDIN-4(3H)-ONE 5'-MONOPHOSPHATE DEFORMYLASE"/>
    <property type="match status" value="1"/>
</dbReference>
<evidence type="ECO:0000313" key="6">
    <source>
        <dbReference type="EMBL" id="GLG06343.1"/>
    </source>
</evidence>
<keyword evidence="2" id="KW-0479">Metal-binding</keyword>
<reference evidence="7" key="3">
    <citation type="submission" date="2022-11" db="EMBL/GenBank/DDBJ databases">
        <title>Draft genome sequence of Sellimonas catena strain 18CBH55.</title>
        <authorList>
            <person name="Hisatomi A."/>
            <person name="Ohkuma M."/>
            <person name="Sakamoto M."/>
        </authorList>
    </citation>
    <scope>NUCLEOTIDE SEQUENCE</scope>
    <source>
        <strain evidence="7">18CBH55</strain>
    </source>
</reference>
<dbReference type="InterPro" id="IPR003785">
    <property type="entry name" value="Creatininase/forma_Hydrolase"/>
</dbReference>
<organism evidence="7 8">
    <name type="scientific">Sellimonas catena</name>
    <dbReference type="NCBI Taxonomy" id="2994035"/>
    <lineage>
        <taxon>Bacteria</taxon>
        <taxon>Bacillati</taxon>
        <taxon>Bacillota</taxon>
        <taxon>Clostridia</taxon>
        <taxon>Lachnospirales</taxon>
        <taxon>Lachnospiraceae</taxon>
        <taxon>Sellimonas</taxon>
    </lineage>
</organism>
<reference evidence="7 9" key="5">
    <citation type="journal article" date="2023" name="Int. J. Syst. Evol. Microbiol.">
        <title>Sellimonas catena sp. nov., isolated from human faeces.</title>
        <authorList>
            <person name="Hisatomi A."/>
            <person name="Ohkuma M."/>
            <person name="Sakamoto M."/>
        </authorList>
    </citation>
    <scope>NUCLEOTIDE SEQUENCE</scope>
    <source>
        <strain evidence="6 9">12EGH17</strain>
        <strain evidence="7">18CBH55</strain>
    </source>
</reference>
<dbReference type="AlphaFoldDB" id="A0A9W6FEL4"/>
<comment type="similarity">
    <text evidence="5">Belongs to the creatininase superfamily.</text>
</comment>
<gene>
    <name evidence="6" type="ORF">Selli1_35170</name>
    <name evidence="7" type="ORF">Selli2_07710</name>
</gene>
<sequence length="253" mass="28497">MRLTDLTWPKAQEYFEKNDMVLISIGSIECHGRHMPLGTDTLIPDHLLEKIEKKSDVLIAPTIPYGSCECLAPYPGTIDIDGEVLYQFCRQIFLSLYRHGARKFVFLNGHGGNVKMIDRLGMEFEDKGCLVAMLNWWLMAWDMNPAWKGGHGGGEETAAILGIDPSLVDKSEIGGELKFKHLTDNLKTTGFRSVEFKGVNVDIVRHTQNVTDSGWIGPDHPSTATEEWGKEMLETTANYIVDFMEEFKKVELS</sequence>
<evidence type="ECO:0000313" key="9">
    <source>
        <dbReference type="Proteomes" id="UP001145145"/>
    </source>
</evidence>
<dbReference type="GO" id="GO:0016811">
    <property type="term" value="F:hydrolase activity, acting on carbon-nitrogen (but not peptide) bonds, in linear amides"/>
    <property type="evidence" value="ECO:0007669"/>
    <property type="project" value="TreeGrafter"/>
</dbReference>
<comment type="caution">
    <text evidence="7">The sequence shown here is derived from an EMBL/GenBank/DDBJ whole genome shotgun (WGS) entry which is preliminary data.</text>
</comment>
<reference evidence="6" key="2">
    <citation type="submission" date="2022-11" db="EMBL/GenBank/DDBJ databases">
        <title>Draft genome sequence of Sellimonas catena strain 12EGH17.</title>
        <authorList>
            <person name="Hisatomi A."/>
            <person name="Ohkuma M."/>
            <person name="Sakamoto M."/>
        </authorList>
    </citation>
    <scope>NUCLEOTIDE SEQUENCE</scope>
    <source>
        <strain evidence="6">12EGH17</strain>
    </source>
</reference>
<dbReference type="EMBL" id="BSCH01000004">
    <property type="protein sequence ID" value="GLG89344.1"/>
    <property type="molecule type" value="Genomic_DNA"/>
</dbReference>
<dbReference type="EMBL" id="BSBO01000071">
    <property type="protein sequence ID" value="GLG06343.1"/>
    <property type="molecule type" value="Genomic_DNA"/>
</dbReference>
<proteinExistence type="inferred from homology"/>